<dbReference type="Gene3D" id="1.10.357.10">
    <property type="entry name" value="Tetracycline Repressor, domain 2"/>
    <property type="match status" value="1"/>
</dbReference>
<feature type="domain" description="HTH tetR-type" evidence="5">
    <location>
        <begin position="13"/>
        <end position="73"/>
    </location>
</feature>
<feature type="DNA-binding region" description="H-T-H motif" evidence="4">
    <location>
        <begin position="36"/>
        <end position="55"/>
    </location>
</feature>
<dbReference type="PROSITE" id="PS50977">
    <property type="entry name" value="HTH_TETR_2"/>
    <property type="match status" value="1"/>
</dbReference>
<evidence type="ECO:0000256" key="4">
    <source>
        <dbReference type="PROSITE-ProRule" id="PRU00335"/>
    </source>
</evidence>
<dbReference type="InterPro" id="IPR009057">
    <property type="entry name" value="Homeodomain-like_sf"/>
</dbReference>
<comment type="caution">
    <text evidence="6">The sequence shown here is derived from an EMBL/GenBank/DDBJ whole genome shotgun (WGS) entry which is preliminary data.</text>
</comment>
<organism evidence="6 7">
    <name type="scientific">Mycolicibacter sinensis (strain JDM601)</name>
    <name type="common">Mycobacterium sinense</name>
    <dbReference type="NCBI Taxonomy" id="875328"/>
    <lineage>
        <taxon>Bacteria</taxon>
        <taxon>Bacillati</taxon>
        <taxon>Actinomycetota</taxon>
        <taxon>Actinomycetes</taxon>
        <taxon>Mycobacteriales</taxon>
        <taxon>Mycobacteriaceae</taxon>
        <taxon>Mycolicibacter</taxon>
    </lineage>
</organism>
<accession>A0A1A2EGV0</accession>
<evidence type="ECO:0000313" key="6">
    <source>
        <dbReference type="EMBL" id="OBG07510.1"/>
    </source>
</evidence>
<name>A0A1A2EGV0_MYCSD</name>
<dbReference type="Pfam" id="PF16859">
    <property type="entry name" value="TetR_C_11"/>
    <property type="match status" value="1"/>
</dbReference>
<dbReference type="PANTHER" id="PTHR30055">
    <property type="entry name" value="HTH-TYPE TRANSCRIPTIONAL REGULATOR RUTR"/>
    <property type="match status" value="1"/>
</dbReference>
<dbReference type="SUPFAM" id="SSF46689">
    <property type="entry name" value="Homeodomain-like"/>
    <property type="match status" value="1"/>
</dbReference>
<dbReference type="InterPro" id="IPR036271">
    <property type="entry name" value="Tet_transcr_reg_TetR-rel_C_sf"/>
</dbReference>
<reference evidence="7" key="1">
    <citation type="submission" date="2016-06" db="EMBL/GenBank/DDBJ databases">
        <authorList>
            <person name="Sutton G."/>
            <person name="Brinkac L."/>
            <person name="Sanka R."/>
            <person name="Adams M."/>
            <person name="Lau E."/>
            <person name="Mehaffy C."/>
            <person name="Tameris M."/>
            <person name="Hatherill M."/>
            <person name="Hanekom W."/>
            <person name="Mahomed H."/>
            <person name="Mcshane H."/>
        </authorList>
    </citation>
    <scope>NUCLEOTIDE SEQUENCE [LARGE SCALE GENOMIC DNA]</scope>
    <source>
        <strain evidence="7">852014-51077_SCH5608930-a</strain>
    </source>
</reference>
<keyword evidence="2 4" id="KW-0238">DNA-binding</keyword>
<evidence type="ECO:0000256" key="3">
    <source>
        <dbReference type="ARBA" id="ARBA00023163"/>
    </source>
</evidence>
<dbReference type="InterPro" id="IPR001647">
    <property type="entry name" value="HTH_TetR"/>
</dbReference>
<dbReference type="Proteomes" id="UP000093985">
    <property type="component" value="Unassembled WGS sequence"/>
</dbReference>
<dbReference type="GO" id="GO:0003700">
    <property type="term" value="F:DNA-binding transcription factor activity"/>
    <property type="evidence" value="ECO:0007669"/>
    <property type="project" value="TreeGrafter"/>
</dbReference>
<dbReference type="SUPFAM" id="SSF48498">
    <property type="entry name" value="Tetracyclin repressor-like, C-terminal domain"/>
    <property type="match status" value="1"/>
</dbReference>
<dbReference type="Gene3D" id="1.10.10.60">
    <property type="entry name" value="Homeodomain-like"/>
    <property type="match status" value="1"/>
</dbReference>
<dbReference type="InterPro" id="IPR011075">
    <property type="entry name" value="TetR_C"/>
</dbReference>
<dbReference type="EMBL" id="LZIN01000037">
    <property type="protein sequence ID" value="OBG07510.1"/>
    <property type="molecule type" value="Genomic_DNA"/>
</dbReference>
<dbReference type="Pfam" id="PF00440">
    <property type="entry name" value="TetR_N"/>
    <property type="match status" value="1"/>
</dbReference>
<dbReference type="GO" id="GO:0000976">
    <property type="term" value="F:transcription cis-regulatory region binding"/>
    <property type="evidence" value="ECO:0007669"/>
    <property type="project" value="TreeGrafter"/>
</dbReference>
<keyword evidence="1" id="KW-0805">Transcription regulation</keyword>
<dbReference type="AlphaFoldDB" id="A0A1A2EGV0"/>
<evidence type="ECO:0000259" key="5">
    <source>
        <dbReference type="PROSITE" id="PS50977"/>
    </source>
</evidence>
<sequence length="200" mass="21545">MRVRAHTGRRRNDAARDAILAAAAELLESHGGANITMASIAARAGAGKQTLYRWWPTKGALLLEAMVALAESEVVRTETGDLKSDLTSFVRATFAAASKHRSLLLGVLREALTDPATAADLGEFAASRRAALREIFEAAVERGEIMQRGAIDLVVDQVFGVLWYRLIFDNSPLTRAAAGRLVEGVLGQLTPAMSAPDYQR</sequence>
<evidence type="ECO:0000256" key="2">
    <source>
        <dbReference type="ARBA" id="ARBA00023125"/>
    </source>
</evidence>
<proteinExistence type="predicted"/>
<dbReference type="InterPro" id="IPR050109">
    <property type="entry name" value="HTH-type_TetR-like_transc_reg"/>
</dbReference>
<keyword evidence="3" id="KW-0804">Transcription</keyword>
<evidence type="ECO:0000256" key="1">
    <source>
        <dbReference type="ARBA" id="ARBA00023015"/>
    </source>
</evidence>
<evidence type="ECO:0000313" key="7">
    <source>
        <dbReference type="Proteomes" id="UP000093985"/>
    </source>
</evidence>
<dbReference type="PRINTS" id="PR00455">
    <property type="entry name" value="HTHTETR"/>
</dbReference>
<protein>
    <recommendedName>
        <fullName evidence="5">HTH tetR-type domain-containing protein</fullName>
    </recommendedName>
</protein>
<dbReference type="PANTHER" id="PTHR30055:SF148">
    <property type="entry name" value="TETR-FAMILY TRANSCRIPTIONAL REGULATOR"/>
    <property type="match status" value="1"/>
</dbReference>
<gene>
    <name evidence="6" type="ORF">A5771_05800</name>
</gene>